<feature type="domain" description="Integrase catalytic" evidence="1">
    <location>
        <begin position="1"/>
        <end position="98"/>
    </location>
</feature>
<dbReference type="PANTHER" id="PTHR37984:SF5">
    <property type="entry name" value="PROTEIN NYNRIN-LIKE"/>
    <property type="match status" value="1"/>
</dbReference>
<dbReference type="InterPro" id="IPR050951">
    <property type="entry name" value="Retrovirus_Pol_polyprotein"/>
</dbReference>
<dbReference type="Pfam" id="PF00665">
    <property type="entry name" value="rve"/>
    <property type="match status" value="1"/>
</dbReference>
<dbReference type="InterPro" id="IPR036397">
    <property type="entry name" value="RNaseH_sf"/>
</dbReference>
<dbReference type="AlphaFoldDB" id="A0ABD3UC16"/>
<accession>A0ABD3UC16</accession>
<protein>
    <recommendedName>
        <fullName evidence="1">Integrase catalytic domain-containing protein</fullName>
    </recommendedName>
</protein>
<proteinExistence type="predicted"/>
<dbReference type="EMBL" id="JBJQND010000016">
    <property type="protein sequence ID" value="KAL3846476.1"/>
    <property type="molecule type" value="Genomic_DNA"/>
</dbReference>
<dbReference type="InterPro" id="IPR012337">
    <property type="entry name" value="RNaseH-like_sf"/>
</dbReference>
<keyword evidence="3" id="KW-1185">Reference proteome</keyword>
<gene>
    <name evidence="2" type="ORF">ACJMK2_017463</name>
</gene>
<organism evidence="2 3">
    <name type="scientific">Sinanodonta woodiana</name>
    <name type="common">Chinese pond mussel</name>
    <name type="synonym">Anodonta woodiana</name>
    <dbReference type="NCBI Taxonomy" id="1069815"/>
    <lineage>
        <taxon>Eukaryota</taxon>
        <taxon>Metazoa</taxon>
        <taxon>Spiralia</taxon>
        <taxon>Lophotrochozoa</taxon>
        <taxon>Mollusca</taxon>
        <taxon>Bivalvia</taxon>
        <taxon>Autobranchia</taxon>
        <taxon>Heteroconchia</taxon>
        <taxon>Palaeoheterodonta</taxon>
        <taxon>Unionida</taxon>
        <taxon>Unionoidea</taxon>
        <taxon>Unionidae</taxon>
        <taxon>Unioninae</taxon>
        <taxon>Sinanodonta</taxon>
    </lineage>
</organism>
<name>A0ABD3UC16_SINWO</name>
<evidence type="ECO:0000313" key="3">
    <source>
        <dbReference type="Proteomes" id="UP001634394"/>
    </source>
</evidence>
<dbReference type="PANTHER" id="PTHR37984">
    <property type="entry name" value="PROTEIN CBG26694"/>
    <property type="match status" value="1"/>
</dbReference>
<evidence type="ECO:0000313" key="2">
    <source>
        <dbReference type="EMBL" id="KAL3846476.1"/>
    </source>
</evidence>
<dbReference type="PROSITE" id="PS50994">
    <property type="entry name" value="INTEGRASE"/>
    <property type="match status" value="1"/>
</dbReference>
<dbReference type="InterPro" id="IPR001584">
    <property type="entry name" value="Integrase_cat-core"/>
</dbReference>
<reference evidence="2 3" key="1">
    <citation type="submission" date="2024-11" db="EMBL/GenBank/DDBJ databases">
        <title>Chromosome-level genome assembly of the freshwater bivalve Anodonta woodiana.</title>
        <authorList>
            <person name="Chen X."/>
        </authorList>
    </citation>
    <scope>NUCLEOTIDE SEQUENCE [LARGE SCALE GENOMIC DNA]</scope>
    <source>
        <strain evidence="2">MN2024</strain>
        <tissue evidence="2">Gills</tissue>
    </source>
</reference>
<comment type="caution">
    <text evidence="2">The sequence shown here is derived from an EMBL/GenBank/DDBJ whole genome shotgun (WGS) entry which is preliminary data.</text>
</comment>
<dbReference type="Proteomes" id="UP001634394">
    <property type="component" value="Unassembled WGS sequence"/>
</dbReference>
<dbReference type="SUPFAM" id="SSF53098">
    <property type="entry name" value="Ribonuclease H-like"/>
    <property type="match status" value="1"/>
</dbReference>
<evidence type="ECO:0000259" key="1">
    <source>
        <dbReference type="PROSITE" id="PS50994"/>
    </source>
</evidence>
<dbReference type="Gene3D" id="3.30.420.10">
    <property type="entry name" value="Ribonuclease H-like superfamily/Ribonuclease H"/>
    <property type="match status" value="1"/>
</dbReference>
<sequence>MDRIALDIMGPLPETSIGNKYILVIGDYFTKWTEAFALPNQDVIAVASVLVKETICRFSVPRQIHSDKGTQFESKIFQEICRLLGIKKDQDNCLPPTE</sequence>